<dbReference type="RefSeq" id="WP_011368335.1">
    <property type="nucleotide sequence ID" value="NC_007519.1"/>
</dbReference>
<dbReference type="eggNOG" id="COG1011">
    <property type="taxonomic scope" value="Bacteria"/>
</dbReference>
<protein>
    <submittedName>
        <fullName evidence="2">HAD-superfamily hydrolase, subfamily IA, variant 3</fullName>
    </submittedName>
</protein>
<evidence type="ECO:0000313" key="3">
    <source>
        <dbReference type="Proteomes" id="UP000002710"/>
    </source>
</evidence>
<dbReference type="SMR" id="Q30YH8"/>
<dbReference type="STRING" id="207559.Dde_2471"/>
<dbReference type="GO" id="GO:0016787">
    <property type="term" value="F:hydrolase activity"/>
    <property type="evidence" value="ECO:0007669"/>
    <property type="project" value="UniProtKB-KW"/>
</dbReference>
<keyword evidence="3" id="KW-1185">Reference proteome</keyword>
<accession>Q30YH8</accession>
<dbReference type="DNASU" id="3757487"/>
<dbReference type="InterPro" id="IPR023214">
    <property type="entry name" value="HAD_sf"/>
</dbReference>
<sequence length="171" mass="19359">MHKRALLFDWGGTLMESMPWYLGREKGWSGVPATPHAREVVMSLAPCWTTGLASNAAESEEHEVRASLDTMGLGQVLDRIYTYRFIGRPKPQAGFWSHVLRDLKLDAGCVVMVGDDYMADIWGANQLGIRGVWFNRRTEERREAELVRTMHDFRELPALLADMGFDSPECA</sequence>
<dbReference type="PANTHER" id="PTHR43316:SF3">
    <property type="entry name" value="HALOACID DEHALOGENASE, TYPE II (AFU_ORTHOLOGUE AFUA_2G07750)-RELATED"/>
    <property type="match status" value="1"/>
</dbReference>
<dbReference type="SUPFAM" id="SSF56784">
    <property type="entry name" value="HAD-like"/>
    <property type="match status" value="1"/>
</dbReference>
<dbReference type="HOGENOM" id="CLU_123872_0_0_7"/>
<gene>
    <name evidence="2" type="ordered locus">Dde_2471</name>
</gene>
<dbReference type="InterPro" id="IPR051540">
    <property type="entry name" value="S-2-haloacid_dehalogenase"/>
</dbReference>
<dbReference type="Gene3D" id="3.40.50.1000">
    <property type="entry name" value="HAD superfamily/HAD-like"/>
    <property type="match status" value="1"/>
</dbReference>
<evidence type="ECO:0000256" key="1">
    <source>
        <dbReference type="ARBA" id="ARBA00022801"/>
    </source>
</evidence>
<dbReference type="AlphaFoldDB" id="Q30YH8"/>
<organism evidence="2 3">
    <name type="scientific">Oleidesulfovibrio alaskensis (strain ATCC BAA-1058 / DSM 17464 / G20)</name>
    <name type="common">Desulfovibrio alaskensis</name>
    <dbReference type="NCBI Taxonomy" id="207559"/>
    <lineage>
        <taxon>Bacteria</taxon>
        <taxon>Pseudomonadati</taxon>
        <taxon>Thermodesulfobacteriota</taxon>
        <taxon>Desulfovibrionia</taxon>
        <taxon>Desulfovibrionales</taxon>
        <taxon>Desulfovibrionaceae</taxon>
        <taxon>Oleidesulfovibrio</taxon>
    </lineage>
</organism>
<dbReference type="KEGG" id="dde:Dde_2471"/>
<dbReference type="Pfam" id="PF13242">
    <property type="entry name" value="Hydrolase_like"/>
    <property type="match status" value="1"/>
</dbReference>
<proteinExistence type="predicted"/>
<name>Q30YH8_OLEA2</name>
<keyword evidence="1 2" id="KW-0378">Hydrolase</keyword>
<dbReference type="Proteomes" id="UP000002710">
    <property type="component" value="Chromosome"/>
</dbReference>
<evidence type="ECO:0000313" key="2">
    <source>
        <dbReference type="EMBL" id="ABB39268.1"/>
    </source>
</evidence>
<dbReference type="PANTHER" id="PTHR43316">
    <property type="entry name" value="HYDROLASE, HALOACID DELAHOGENASE-RELATED"/>
    <property type="match status" value="1"/>
</dbReference>
<dbReference type="InterPro" id="IPR036412">
    <property type="entry name" value="HAD-like_sf"/>
</dbReference>
<reference evidence="2 3" key="1">
    <citation type="journal article" date="2011" name="J. Bacteriol.">
        <title>Complete genome sequence and updated annotation of Desulfovibrio alaskensis G20.</title>
        <authorList>
            <person name="Hauser L.J."/>
            <person name="Land M.L."/>
            <person name="Brown S.D."/>
            <person name="Larimer F."/>
            <person name="Keller K.L."/>
            <person name="Rapp-Giles B.J."/>
            <person name="Price M.N."/>
            <person name="Lin M."/>
            <person name="Bruce D.C."/>
            <person name="Detter J.C."/>
            <person name="Tapia R."/>
            <person name="Han C.S."/>
            <person name="Goodwin L.A."/>
            <person name="Cheng J.F."/>
            <person name="Pitluck S."/>
            <person name="Copeland A."/>
            <person name="Lucas S."/>
            <person name="Nolan M."/>
            <person name="Lapidus A.L."/>
            <person name="Palumbo A.V."/>
            <person name="Wall J.D."/>
        </authorList>
    </citation>
    <scope>NUCLEOTIDE SEQUENCE [LARGE SCALE GENOMIC DNA]</scope>
    <source>
        <strain evidence="3">ATCC BAA 1058 / DSM 17464 / G20</strain>
    </source>
</reference>
<dbReference type="EMBL" id="CP000112">
    <property type="protein sequence ID" value="ABB39268.1"/>
    <property type="molecule type" value="Genomic_DNA"/>
</dbReference>